<dbReference type="Proteomes" id="UP000189670">
    <property type="component" value="Unassembled WGS sequence"/>
</dbReference>
<dbReference type="InterPro" id="IPR016167">
    <property type="entry name" value="FAD-bd_PCMH_sub1"/>
</dbReference>
<keyword evidence="1" id="KW-0560">Oxidoreductase</keyword>
<evidence type="ECO:0000256" key="1">
    <source>
        <dbReference type="HAMAP-Rule" id="MF_00037"/>
    </source>
</evidence>
<keyword evidence="1" id="KW-0573">Peptidoglycan synthesis</keyword>
<keyword evidence="1" id="KW-0132">Cell division</keyword>
<dbReference type="GO" id="GO:0008360">
    <property type="term" value="P:regulation of cell shape"/>
    <property type="evidence" value="ECO:0007669"/>
    <property type="project" value="UniProtKB-KW"/>
</dbReference>
<evidence type="ECO:0000259" key="2">
    <source>
        <dbReference type="Pfam" id="PF01565"/>
    </source>
</evidence>
<dbReference type="GO" id="GO:0009252">
    <property type="term" value="P:peptidoglycan biosynthetic process"/>
    <property type="evidence" value="ECO:0007669"/>
    <property type="project" value="UniProtKB-UniRule"/>
</dbReference>
<dbReference type="GO" id="GO:0050660">
    <property type="term" value="F:flavin adenine dinucleotide binding"/>
    <property type="evidence" value="ECO:0007669"/>
    <property type="project" value="InterPro"/>
</dbReference>
<dbReference type="EC" id="1.3.1.98" evidence="1"/>
<comment type="pathway">
    <text evidence="1">Cell wall biogenesis; peptidoglycan biosynthesis.</text>
</comment>
<proteinExistence type="inferred from homology"/>
<comment type="similarity">
    <text evidence="1">Belongs to the MurB family.</text>
</comment>
<protein>
    <recommendedName>
        <fullName evidence="1">UDP-N-acetylenolpyruvoylglucosamine reductase</fullName>
        <ecNumber evidence="1">1.3.1.98</ecNumber>
    </recommendedName>
    <alternativeName>
        <fullName evidence="1">UDP-N-acetylmuramate dehydrogenase</fullName>
    </alternativeName>
</protein>
<dbReference type="Pfam" id="PF01565">
    <property type="entry name" value="FAD_binding_4"/>
    <property type="match status" value="1"/>
</dbReference>
<comment type="caution">
    <text evidence="3">The sequence shown here is derived from an EMBL/GenBank/DDBJ whole genome shotgun (WGS) entry which is preliminary data.</text>
</comment>
<comment type="function">
    <text evidence="1">Cell wall formation.</text>
</comment>
<dbReference type="GO" id="GO:0005829">
    <property type="term" value="C:cytosol"/>
    <property type="evidence" value="ECO:0007669"/>
    <property type="project" value="TreeGrafter"/>
</dbReference>
<dbReference type="InterPro" id="IPR036318">
    <property type="entry name" value="FAD-bd_PCMH-like_sf"/>
</dbReference>
<keyword evidence="1" id="KW-0521">NADP</keyword>
<gene>
    <name evidence="1" type="primary">murB</name>
    <name evidence="3" type="ORF">OMM_07450</name>
</gene>
<dbReference type="SUPFAM" id="SSF56176">
    <property type="entry name" value="FAD-binding/transporter-associated domain-like"/>
    <property type="match status" value="1"/>
</dbReference>
<keyword evidence="1" id="KW-0963">Cytoplasm</keyword>
<evidence type="ECO:0000313" key="4">
    <source>
        <dbReference type="Proteomes" id="UP000189670"/>
    </source>
</evidence>
<evidence type="ECO:0000313" key="3">
    <source>
        <dbReference type="EMBL" id="ETR72547.1"/>
    </source>
</evidence>
<dbReference type="InterPro" id="IPR003170">
    <property type="entry name" value="MurB"/>
</dbReference>
<dbReference type="PANTHER" id="PTHR21071">
    <property type="entry name" value="UDP-N-ACETYLENOLPYRUVOYLGLUCOSAMINE REDUCTASE"/>
    <property type="match status" value="1"/>
</dbReference>
<dbReference type="Gene3D" id="3.30.465.10">
    <property type="match status" value="1"/>
</dbReference>
<organism evidence="3 4">
    <name type="scientific">Candidatus Magnetoglobus multicellularis str. Araruama</name>
    <dbReference type="NCBI Taxonomy" id="890399"/>
    <lineage>
        <taxon>Bacteria</taxon>
        <taxon>Pseudomonadati</taxon>
        <taxon>Thermodesulfobacteriota</taxon>
        <taxon>Desulfobacteria</taxon>
        <taxon>Desulfobacterales</taxon>
        <taxon>Desulfobacteraceae</taxon>
        <taxon>Candidatus Magnetoglobus</taxon>
    </lineage>
</organism>
<keyword evidence="1" id="KW-0274">FAD</keyword>
<dbReference type="HAMAP" id="MF_00037">
    <property type="entry name" value="MurB"/>
    <property type="match status" value="1"/>
</dbReference>
<comment type="cofactor">
    <cofactor evidence="1">
        <name>FAD</name>
        <dbReference type="ChEBI" id="CHEBI:57692"/>
    </cofactor>
</comment>
<keyword evidence="1" id="KW-0131">Cell cycle</keyword>
<dbReference type="EMBL" id="ATBP01000137">
    <property type="protein sequence ID" value="ETR72547.1"/>
    <property type="molecule type" value="Genomic_DNA"/>
</dbReference>
<feature type="domain" description="FAD linked oxidase N-terminal" evidence="2">
    <location>
        <begin position="15"/>
        <end position="116"/>
    </location>
</feature>
<comment type="caution">
    <text evidence="1">Lacks conserved residue(s) required for the propagation of feature annotation.</text>
</comment>
<keyword evidence="1" id="KW-0285">Flavoprotein</keyword>
<dbReference type="GO" id="GO:0071555">
    <property type="term" value="P:cell wall organization"/>
    <property type="evidence" value="ECO:0007669"/>
    <property type="project" value="UniProtKB-KW"/>
</dbReference>
<dbReference type="AlphaFoldDB" id="A0A1V1PCD3"/>
<dbReference type="InterPro" id="IPR016169">
    <property type="entry name" value="FAD-bd_PCMH_sub2"/>
</dbReference>
<comment type="subcellular location">
    <subcellularLocation>
        <location evidence="1">Cytoplasm</location>
    </subcellularLocation>
</comment>
<name>A0A1V1PCD3_9BACT</name>
<dbReference type="UniPathway" id="UPA00219"/>
<dbReference type="Gene3D" id="3.30.43.10">
    <property type="entry name" value="Uridine Diphospho-n-acetylenolpyruvylglucosamine Reductase, domain 2"/>
    <property type="match status" value="1"/>
</dbReference>
<dbReference type="GO" id="GO:0008762">
    <property type="term" value="F:UDP-N-acetylmuramate dehydrogenase activity"/>
    <property type="evidence" value="ECO:0007669"/>
    <property type="project" value="UniProtKB-UniRule"/>
</dbReference>
<accession>A0A1V1PCD3</accession>
<comment type="catalytic activity">
    <reaction evidence="1">
        <text>UDP-N-acetyl-alpha-D-muramate + NADP(+) = UDP-N-acetyl-3-O-(1-carboxyvinyl)-alpha-D-glucosamine + NADPH + H(+)</text>
        <dbReference type="Rhea" id="RHEA:12248"/>
        <dbReference type="ChEBI" id="CHEBI:15378"/>
        <dbReference type="ChEBI" id="CHEBI:57783"/>
        <dbReference type="ChEBI" id="CHEBI:58349"/>
        <dbReference type="ChEBI" id="CHEBI:68483"/>
        <dbReference type="ChEBI" id="CHEBI:70757"/>
        <dbReference type="EC" id="1.3.1.98"/>
    </reaction>
</comment>
<dbReference type="GO" id="GO:0051301">
    <property type="term" value="P:cell division"/>
    <property type="evidence" value="ECO:0007669"/>
    <property type="project" value="UniProtKB-KW"/>
</dbReference>
<dbReference type="InterPro" id="IPR006094">
    <property type="entry name" value="Oxid_FAD_bind_N"/>
</dbReference>
<dbReference type="PANTHER" id="PTHR21071:SF4">
    <property type="entry name" value="UDP-N-ACETYLENOLPYRUVOYLGLUCOSAMINE REDUCTASE"/>
    <property type="match status" value="1"/>
</dbReference>
<reference evidence="4" key="1">
    <citation type="submission" date="2012-11" db="EMBL/GenBank/DDBJ databases">
        <authorList>
            <person name="Lucero-Rivera Y.E."/>
            <person name="Tovar-Ramirez D."/>
        </authorList>
    </citation>
    <scope>NUCLEOTIDE SEQUENCE [LARGE SCALE GENOMIC DNA]</scope>
    <source>
        <strain evidence="4">Araruama</strain>
    </source>
</reference>
<sequence length="128" mass="14010">MLKNYSHFRIGGPAHAIIFPESFYHLALLLPWLTSEKIPWLVIGNGSNILFDDSGFCGIIINLTQCCSIQIRDRKIRADAGISLKRLWLHATRHSLGGMNFAVGIPGTLGGGCANECRGGWRSNGRCA</sequence>
<keyword evidence="1" id="KW-0961">Cell wall biogenesis/degradation</keyword>
<keyword evidence="1" id="KW-0133">Cell shape</keyword>